<dbReference type="PANTHER" id="PTHR24366:SF158">
    <property type="entry name" value="PLATELET GLYCOPROTEIN IB ALPHA CHAIN-LIKE-RELATED"/>
    <property type="match status" value="1"/>
</dbReference>
<dbReference type="Ensembl" id="ENSLOCT00000003940.1">
    <property type="protein sequence ID" value="ENSLOCP00000003932.1"/>
    <property type="gene ID" value="ENSLOCG00000003326.1"/>
</dbReference>
<dbReference type="Pfam" id="PF13855">
    <property type="entry name" value="LRR_8"/>
    <property type="match status" value="2"/>
</dbReference>
<feature type="chain" id="PRO_5046017639" description="LRRCT domain-containing protein" evidence="3">
    <location>
        <begin position="22"/>
        <end position="303"/>
    </location>
</feature>
<organism evidence="4 5">
    <name type="scientific">Lepisosteus oculatus</name>
    <name type="common">Spotted gar</name>
    <dbReference type="NCBI Taxonomy" id="7918"/>
    <lineage>
        <taxon>Eukaryota</taxon>
        <taxon>Metazoa</taxon>
        <taxon>Chordata</taxon>
        <taxon>Craniata</taxon>
        <taxon>Vertebrata</taxon>
        <taxon>Euteleostomi</taxon>
        <taxon>Actinopterygii</taxon>
        <taxon>Neopterygii</taxon>
        <taxon>Holostei</taxon>
        <taxon>Semionotiformes</taxon>
        <taxon>Lepisosteidae</taxon>
        <taxon>Lepisosteus</taxon>
    </lineage>
</organism>
<dbReference type="PANTHER" id="PTHR24366">
    <property type="entry name" value="IG(IMMUNOGLOBULIN) AND LRR(LEUCINE RICH REPEAT) DOMAINS"/>
    <property type="match status" value="1"/>
</dbReference>
<dbReference type="InParanoid" id="W5M6C4"/>
<dbReference type="InterPro" id="IPR003591">
    <property type="entry name" value="Leu-rich_rpt_typical-subtyp"/>
</dbReference>
<dbReference type="OMA" id="ERCPLEC"/>
<dbReference type="STRING" id="7918.ENSLOCP00000003932"/>
<name>W5M6C4_LEPOC</name>
<evidence type="ECO:0000256" key="2">
    <source>
        <dbReference type="ARBA" id="ARBA00022737"/>
    </source>
</evidence>
<keyword evidence="1" id="KW-0433">Leucine-rich repeat</keyword>
<dbReference type="SMART" id="SM00369">
    <property type="entry name" value="LRR_TYP"/>
    <property type="match status" value="6"/>
</dbReference>
<dbReference type="Proteomes" id="UP000018468">
    <property type="component" value="Linkage group LG21"/>
</dbReference>
<keyword evidence="3" id="KW-0732">Signal</keyword>
<reference evidence="4" key="2">
    <citation type="submission" date="2025-08" db="UniProtKB">
        <authorList>
            <consortium name="Ensembl"/>
        </authorList>
    </citation>
    <scope>IDENTIFICATION</scope>
</reference>
<reference evidence="5" key="1">
    <citation type="submission" date="2011-12" db="EMBL/GenBank/DDBJ databases">
        <title>The Draft Genome of Lepisosteus oculatus.</title>
        <authorList>
            <consortium name="The Broad Institute Genome Assembly &amp; Analysis Group"/>
            <consortium name="Computational R&amp;D Group"/>
            <consortium name="and Sequencing Platform"/>
            <person name="Di Palma F."/>
            <person name="Alfoldi J."/>
            <person name="Johnson J."/>
            <person name="Berlin A."/>
            <person name="Gnerre S."/>
            <person name="Jaffe D."/>
            <person name="MacCallum I."/>
            <person name="Young S."/>
            <person name="Walker B.J."/>
            <person name="Lander E.S."/>
            <person name="Lindblad-Toh K."/>
        </authorList>
    </citation>
    <scope>NUCLEOTIDE SEQUENCE [LARGE SCALE GENOMIC DNA]</scope>
</reference>
<feature type="signal peptide" evidence="3">
    <location>
        <begin position="1"/>
        <end position="21"/>
    </location>
</feature>
<dbReference type="Bgee" id="ENSLOCG00000003326">
    <property type="expression patterns" value="Expressed in mesonephros and 3 other cell types or tissues"/>
</dbReference>
<evidence type="ECO:0000313" key="5">
    <source>
        <dbReference type="Proteomes" id="UP000018468"/>
    </source>
</evidence>
<dbReference type="InterPro" id="IPR001611">
    <property type="entry name" value="Leu-rich_rpt"/>
</dbReference>
<dbReference type="SUPFAM" id="SSF52058">
    <property type="entry name" value="L domain-like"/>
    <property type="match status" value="1"/>
</dbReference>
<protein>
    <recommendedName>
        <fullName evidence="6">LRRCT domain-containing protein</fullName>
    </recommendedName>
</protein>
<dbReference type="eggNOG" id="KOG0619">
    <property type="taxonomic scope" value="Eukaryota"/>
</dbReference>
<evidence type="ECO:0000313" key="4">
    <source>
        <dbReference type="Ensembl" id="ENSLOCP00000003932.1"/>
    </source>
</evidence>
<evidence type="ECO:0000256" key="3">
    <source>
        <dbReference type="SAM" id="SignalP"/>
    </source>
</evidence>
<dbReference type="InterPro" id="IPR032675">
    <property type="entry name" value="LRR_dom_sf"/>
</dbReference>
<sequence length="303" mass="33498">MFSELLKILSLTVLVSDYARLCPMNCKFCLTGLADCTHVSSLTTVLAGIPTSIDKILLRGGPLTHFPAEAFRNFSQLKVLSINNFPLSSLPEHSFALAEPNSLTELDLSSNLIRGCGVEGAAFAGLHNLTALTLSGNFLGSLRTPWFQPLANLEILKLDNNGITYLQPRIFENLLHLKKLNLSTNRMTYVSTDTFFGLRYLMELDLSSNQLMFVSGDSFRPLTQVKEIVLFRNNLTSLPSIPKSTTTLHLHTNPWLCSCVLVSTITALKVKVMDPTRVTCASPAEIERHPVLEVYHVVCNTNS</sequence>
<dbReference type="HOGENOM" id="CLU_919913_0_0_1"/>
<evidence type="ECO:0000256" key="1">
    <source>
        <dbReference type="ARBA" id="ARBA00022614"/>
    </source>
</evidence>
<dbReference type="EMBL" id="AHAT01021464">
    <property type="status" value="NOT_ANNOTATED_CDS"/>
    <property type="molecule type" value="Genomic_DNA"/>
</dbReference>
<dbReference type="GeneTree" id="ENSGT00940000161826"/>
<reference evidence="4" key="3">
    <citation type="submission" date="2025-09" db="UniProtKB">
        <authorList>
            <consortium name="Ensembl"/>
        </authorList>
    </citation>
    <scope>IDENTIFICATION</scope>
</reference>
<keyword evidence="2" id="KW-0677">Repeat</keyword>
<accession>W5M6C4</accession>
<dbReference type="Gene3D" id="3.80.10.10">
    <property type="entry name" value="Ribonuclease Inhibitor"/>
    <property type="match status" value="2"/>
</dbReference>
<evidence type="ECO:0008006" key="6">
    <source>
        <dbReference type="Google" id="ProtNLM"/>
    </source>
</evidence>
<proteinExistence type="predicted"/>
<dbReference type="AlphaFoldDB" id="W5M6C4"/>
<keyword evidence="5" id="KW-1185">Reference proteome</keyword>